<protein>
    <submittedName>
        <fullName evidence="10">Phosphate-import permease protein PhnE</fullName>
    </submittedName>
</protein>
<dbReference type="InterPro" id="IPR035906">
    <property type="entry name" value="MetI-like_sf"/>
</dbReference>
<dbReference type="Gene3D" id="1.10.3720.10">
    <property type="entry name" value="MetI-like"/>
    <property type="match status" value="1"/>
</dbReference>
<evidence type="ECO:0000256" key="5">
    <source>
        <dbReference type="ARBA" id="ARBA00022989"/>
    </source>
</evidence>
<keyword evidence="11" id="KW-1185">Reference proteome</keyword>
<dbReference type="PANTHER" id="PTHR30043:SF1">
    <property type="entry name" value="ABC TRANSPORT SYSTEM PERMEASE PROTEIN P69"/>
    <property type="match status" value="1"/>
</dbReference>
<feature type="transmembrane region" description="Helical" evidence="7">
    <location>
        <begin position="141"/>
        <end position="164"/>
    </location>
</feature>
<dbReference type="AlphaFoldDB" id="A0A5S9NGP8"/>
<dbReference type="InterPro" id="IPR000515">
    <property type="entry name" value="MetI-like"/>
</dbReference>
<evidence type="ECO:0000256" key="2">
    <source>
        <dbReference type="ARBA" id="ARBA00022448"/>
    </source>
</evidence>
<keyword evidence="3" id="KW-1003">Cell membrane</keyword>
<feature type="transmembrane region" description="Helical" evidence="7">
    <location>
        <begin position="248"/>
        <end position="268"/>
    </location>
</feature>
<dbReference type="GO" id="GO:0015416">
    <property type="term" value="F:ABC-type phosphonate transporter activity"/>
    <property type="evidence" value="ECO:0007669"/>
    <property type="project" value="InterPro"/>
</dbReference>
<name>A0A5S9NGP8_9HYPH</name>
<keyword evidence="5 7" id="KW-1133">Transmembrane helix</keyword>
<evidence type="ECO:0000256" key="1">
    <source>
        <dbReference type="ARBA" id="ARBA00004651"/>
    </source>
</evidence>
<evidence type="ECO:0000313" key="11">
    <source>
        <dbReference type="Proteomes" id="UP000433050"/>
    </source>
</evidence>
<dbReference type="InterPro" id="IPR005769">
    <property type="entry name" value="PhnE/PtxC"/>
</dbReference>
<feature type="region of interest" description="Disordered" evidence="8">
    <location>
        <begin position="1"/>
        <end position="20"/>
    </location>
</feature>
<comment type="similarity">
    <text evidence="7">Belongs to the binding-protein-dependent transport system permease family.</text>
</comment>
<dbReference type="PANTHER" id="PTHR30043">
    <property type="entry name" value="PHOSPHONATES TRANSPORT SYSTEM PERMEASE PROTEIN"/>
    <property type="match status" value="1"/>
</dbReference>
<evidence type="ECO:0000313" key="10">
    <source>
        <dbReference type="EMBL" id="CAA0087837.1"/>
    </source>
</evidence>
<feature type="transmembrane region" description="Helical" evidence="7">
    <location>
        <begin position="96"/>
        <end position="120"/>
    </location>
</feature>
<dbReference type="NCBIfam" id="TIGR01097">
    <property type="entry name" value="PhnE"/>
    <property type="match status" value="1"/>
</dbReference>
<evidence type="ECO:0000256" key="8">
    <source>
        <dbReference type="SAM" id="MobiDB-lite"/>
    </source>
</evidence>
<evidence type="ECO:0000256" key="7">
    <source>
        <dbReference type="RuleBase" id="RU363032"/>
    </source>
</evidence>
<evidence type="ECO:0000259" key="9">
    <source>
        <dbReference type="PROSITE" id="PS50928"/>
    </source>
</evidence>
<reference evidence="10 11" key="1">
    <citation type="submission" date="2019-12" db="EMBL/GenBank/DDBJ databases">
        <authorList>
            <person name="Reyes-Prieto M."/>
        </authorList>
    </citation>
    <scope>NUCLEOTIDE SEQUENCE [LARGE SCALE GENOMIC DNA]</scope>
    <source>
        <strain evidence="10">HF14-78462</strain>
    </source>
</reference>
<dbReference type="SUPFAM" id="SSF161098">
    <property type="entry name" value="MetI-like"/>
    <property type="match status" value="1"/>
</dbReference>
<dbReference type="EMBL" id="CACSAS010000001">
    <property type="protein sequence ID" value="CAA0087837.1"/>
    <property type="molecule type" value="Genomic_DNA"/>
</dbReference>
<dbReference type="GO" id="GO:0005886">
    <property type="term" value="C:plasma membrane"/>
    <property type="evidence" value="ECO:0007669"/>
    <property type="project" value="UniProtKB-SubCell"/>
</dbReference>
<dbReference type="CDD" id="cd06261">
    <property type="entry name" value="TM_PBP2"/>
    <property type="match status" value="1"/>
</dbReference>
<dbReference type="Pfam" id="PF00528">
    <property type="entry name" value="BPD_transp_1"/>
    <property type="match status" value="1"/>
</dbReference>
<accession>A0A5S9NGP8</accession>
<evidence type="ECO:0000256" key="6">
    <source>
        <dbReference type="ARBA" id="ARBA00023136"/>
    </source>
</evidence>
<proteinExistence type="inferred from homology"/>
<feature type="transmembrane region" description="Helical" evidence="7">
    <location>
        <begin position="34"/>
        <end position="52"/>
    </location>
</feature>
<keyword evidence="6 7" id="KW-0472">Membrane</keyword>
<evidence type="ECO:0000256" key="4">
    <source>
        <dbReference type="ARBA" id="ARBA00022692"/>
    </source>
</evidence>
<feature type="compositionally biased region" description="Basic and acidic residues" evidence="8">
    <location>
        <begin position="1"/>
        <end position="19"/>
    </location>
</feature>
<comment type="subcellular location">
    <subcellularLocation>
        <location evidence="1 7">Cell membrane</location>
        <topology evidence="1 7">Multi-pass membrane protein</topology>
    </subcellularLocation>
</comment>
<evidence type="ECO:0000256" key="3">
    <source>
        <dbReference type="ARBA" id="ARBA00022475"/>
    </source>
</evidence>
<feature type="domain" description="ABC transmembrane type-1" evidence="9">
    <location>
        <begin position="90"/>
        <end position="272"/>
    </location>
</feature>
<dbReference type="RefSeq" id="WP_159597843.1">
    <property type="nucleotide sequence ID" value="NZ_CACSAS010000001.1"/>
</dbReference>
<gene>
    <name evidence="10" type="primary">phnE_1</name>
    <name evidence="10" type="ORF">STARVERO_00571</name>
</gene>
<organism evidence="10 11">
    <name type="scientific">Starkeya nomas</name>
    <dbReference type="NCBI Taxonomy" id="2666134"/>
    <lineage>
        <taxon>Bacteria</taxon>
        <taxon>Pseudomonadati</taxon>
        <taxon>Pseudomonadota</taxon>
        <taxon>Alphaproteobacteria</taxon>
        <taxon>Hyphomicrobiales</taxon>
        <taxon>Xanthobacteraceae</taxon>
        <taxon>Starkeya</taxon>
    </lineage>
</organism>
<sequence length="280" mass="30275">MFATETDRSAHRAAERAVERTMPAPPVTPLTTRLTHLALAAVAVVILVFAWHEAEMNPAQLMRDAGNMATLGADFLRPDFTDWDVYVNAMVETLAIAIWGTLLAVIAGIPLGILSADNVAPHWLVFLVRRLMDACRAINELVFALIFIAAVGLGPFAGVLALFVHTTGVVAKLFSEAVEAIDPAPVEGIRGTGGTWLQEIIYGVLPQVLPLWISYALYRFESNVRSATVLGIVGGGGIGMTFNETMRGFLYSQASAILIIVVLTVSVLDMVSQRVRKKFI</sequence>
<keyword evidence="2 7" id="KW-0813">Transport</keyword>
<dbReference type="Proteomes" id="UP000433050">
    <property type="component" value="Unassembled WGS sequence"/>
</dbReference>
<keyword evidence="4 7" id="KW-0812">Transmembrane</keyword>
<dbReference type="PROSITE" id="PS50928">
    <property type="entry name" value="ABC_TM1"/>
    <property type="match status" value="1"/>
</dbReference>